<organism evidence="8 9">
    <name type="scientific">Mauremys mutica</name>
    <name type="common">yellowpond turtle</name>
    <dbReference type="NCBI Taxonomy" id="74926"/>
    <lineage>
        <taxon>Eukaryota</taxon>
        <taxon>Metazoa</taxon>
        <taxon>Chordata</taxon>
        <taxon>Craniata</taxon>
        <taxon>Vertebrata</taxon>
        <taxon>Euteleostomi</taxon>
        <taxon>Archelosauria</taxon>
        <taxon>Testudinata</taxon>
        <taxon>Testudines</taxon>
        <taxon>Cryptodira</taxon>
        <taxon>Durocryptodira</taxon>
        <taxon>Testudinoidea</taxon>
        <taxon>Geoemydidae</taxon>
        <taxon>Geoemydinae</taxon>
        <taxon>Mauremys</taxon>
    </lineage>
</organism>
<evidence type="ECO:0000256" key="5">
    <source>
        <dbReference type="ARBA" id="ARBA00023319"/>
    </source>
</evidence>
<dbReference type="InterPro" id="IPR007110">
    <property type="entry name" value="Ig-like_dom"/>
</dbReference>
<feature type="non-terminal residue" evidence="8">
    <location>
        <position position="1"/>
    </location>
</feature>
<dbReference type="GO" id="GO:0001817">
    <property type="term" value="P:regulation of cytokine production"/>
    <property type="evidence" value="ECO:0007669"/>
    <property type="project" value="TreeGrafter"/>
</dbReference>
<dbReference type="GO" id="GO:0050852">
    <property type="term" value="P:T cell receptor signaling pathway"/>
    <property type="evidence" value="ECO:0007669"/>
    <property type="project" value="TreeGrafter"/>
</dbReference>
<keyword evidence="4 6" id="KW-0472">Membrane</keyword>
<evidence type="ECO:0000256" key="4">
    <source>
        <dbReference type="ARBA" id="ARBA00023136"/>
    </source>
</evidence>
<protein>
    <recommendedName>
        <fullName evidence="7">Ig-like domain-containing protein</fullName>
    </recommendedName>
</protein>
<sequence>MDPTADGLGSDPDISVEGHQDGGIRVVCRSSRWYPEPEAQWRDLQGKILPSTSKAITPEADDLFQTEIAIVITEESNQKVSCCVRNLRLNQKRESAISIAEPFFPRVNQSKVALWVILALLAVLMALAAYCFWRRHRAT</sequence>
<dbReference type="EMBL" id="JAHDVG010000466">
    <property type="protein sequence ID" value="KAH1182919.1"/>
    <property type="molecule type" value="Genomic_DNA"/>
</dbReference>
<dbReference type="GO" id="GO:0005102">
    <property type="term" value="F:signaling receptor binding"/>
    <property type="evidence" value="ECO:0007669"/>
    <property type="project" value="TreeGrafter"/>
</dbReference>
<keyword evidence="2 6" id="KW-0812">Transmembrane</keyword>
<dbReference type="FunFam" id="2.60.40.10:FF:000088">
    <property type="entry name" value="Butyrophilin subfamily 1 member A1"/>
    <property type="match status" value="1"/>
</dbReference>
<dbReference type="AlphaFoldDB" id="A0A9D3XK20"/>
<dbReference type="GO" id="GO:0009897">
    <property type="term" value="C:external side of plasma membrane"/>
    <property type="evidence" value="ECO:0007669"/>
    <property type="project" value="TreeGrafter"/>
</dbReference>
<dbReference type="Pfam" id="PF22705">
    <property type="entry name" value="C2-set_3"/>
    <property type="match status" value="1"/>
</dbReference>
<dbReference type="PANTHER" id="PTHR24100">
    <property type="entry name" value="BUTYROPHILIN"/>
    <property type="match status" value="1"/>
</dbReference>
<proteinExistence type="predicted"/>
<name>A0A9D3XK20_9SAUR</name>
<dbReference type="Proteomes" id="UP000827986">
    <property type="component" value="Unassembled WGS sequence"/>
</dbReference>
<evidence type="ECO:0000313" key="9">
    <source>
        <dbReference type="Proteomes" id="UP000827986"/>
    </source>
</evidence>
<evidence type="ECO:0000256" key="1">
    <source>
        <dbReference type="ARBA" id="ARBA00004370"/>
    </source>
</evidence>
<dbReference type="PROSITE" id="PS50835">
    <property type="entry name" value="IG_LIKE"/>
    <property type="match status" value="1"/>
</dbReference>
<dbReference type="PANTHER" id="PTHR24100:SF149">
    <property type="entry name" value="BG-LIKE ANTIGEN 1-RELATED"/>
    <property type="match status" value="1"/>
</dbReference>
<evidence type="ECO:0000259" key="7">
    <source>
        <dbReference type="PROSITE" id="PS50835"/>
    </source>
</evidence>
<comment type="subcellular location">
    <subcellularLocation>
        <location evidence="1">Membrane</location>
    </subcellularLocation>
</comment>
<dbReference type="SUPFAM" id="SSF48726">
    <property type="entry name" value="Immunoglobulin"/>
    <property type="match status" value="1"/>
</dbReference>
<feature type="domain" description="Ig-like" evidence="7">
    <location>
        <begin position="3"/>
        <end position="98"/>
    </location>
</feature>
<keyword evidence="9" id="KW-1185">Reference proteome</keyword>
<evidence type="ECO:0000256" key="6">
    <source>
        <dbReference type="SAM" id="Phobius"/>
    </source>
</evidence>
<dbReference type="InterPro" id="IPR013783">
    <property type="entry name" value="Ig-like_fold"/>
</dbReference>
<dbReference type="InterPro" id="IPR050504">
    <property type="entry name" value="IgSF_BTN/MOG"/>
</dbReference>
<gene>
    <name evidence="8" type="ORF">KIL84_004411</name>
</gene>
<keyword evidence="3 6" id="KW-1133">Transmembrane helix</keyword>
<feature type="transmembrane region" description="Helical" evidence="6">
    <location>
        <begin position="112"/>
        <end position="133"/>
    </location>
</feature>
<evidence type="ECO:0000256" key="3">
    <source>
        <dbReference type="ARBA" id="ARBA00022989"/>
    </source>
</evidence>
<dbReference type="InterPro" id="IPR053896">
    <property type="entry name" value="BTN3A2-like_Ig-C"/>
</dbReference>
<accession>A0A9D3XK20</accession>
<comment type="caution">
    <text evidence="8">The sequence shown here is derived from an EMBL/GenBank/DDBJ whole genome shotgun (WGS) entry which is preliminary data.</text>
</comment>
<reference evidence="8" key="1">
    <citation type="submission" date="2021-09" db="EMBL/GenBank/DDBJ databases">
        <title>The genome of Mauremys mutica provides insights into the evolution of semi-aquatic lifestyle.</title>
        <authorList>
            <person name="Gong S."/>
            <person name="Gao Y."/>
        </authorList>
    </citation>
    <scope>NUCLEOTIDE SEQUENCE</scope>
    <source>
        <strain evidence="8">MM-2020</strain>
        <tissue evidence="8">Muscle</tissue>
    </source>
</reference>
<evidence type="ECO:0000313" key="8">
    <source>
        <dbReference type="EMBL" id="KAH1182919.1"/>
    </source>
</evidence>
<evidence type="ECO:0000256" key="2">
    <source>
        <dbReference type="ARBA" id="ARBA00022692"/>
    </source>
</evidence>
<dbReference type="InterPro" id="IPR036179">
    <property type="entry name" value="Ig-like_dom_sf"/>
</dbReference>
<keyword evidence="5" id="KW-0393">Immunoglobulin domain</keyword>
<dbReference type="Gene3D" id="2.60.40.10">
    <property type="entry name" value="Immunoglobulins"/>
    <property type="match status" value="1"/>
</dbReference>